<keyword evidence="8" id="KW-1185">Reference proteome</keyword>
<comment type="similarity">
    <text evidence="6">Belongs to the TacA antitoxin family.</text>
</comment>
<name>A0A841CYJ0_PLAVE</name>
<dbReference type="InterPro" id="IPR010985">
    <property type="entry name" value="Ribbon_hlx_hlx"/>
</dbReference>
<dbReference type="SUPFAM" id="SSF47598">
    <property type="entry name" value="Ribbon-helix-helix"/>
    <property type="match status" value="1"/>
</dbReference>
<dbReference type="GO" id="GO:0006355">
    <property type="term" value="P:regulation of DNA-templated transcription"/>
    <property type="evidence" value="ECO:0007669"/>
    <property type="project" value="InterPro"/>
</dbReference>
<sequence>MTKDERISLRVDTKTKRLFEAASEAAGTSVSAFILDAATLAAHHALADRTVFRLNEEQWAAFDAMMNREPRDMPKLRELLNTPTILDGIE</sequence>
<keyword evidence="3" id="KW-0805">Transcription regulation</keyword>
<dbReference type="Pfam" id="PF08681">
    <property type="entry name" value="TacA1"/>
    <property type="match status" value="1"/>
</dbReference>
<keyword evidence="2" id="KW-1277">Toxin-antitoxin system</keyword>
<dbReference type="PANTHER" id="PTHR35401:SF1">
    <property type="entry name" value="CYTOPLASMIC PROTEIN"/>
    <property type="match status" value="1"/>
</dbReference>
<dbReference type="EMBL" id="JACHJJ010000001">
    <property type="protein sequence ID" value="MBB5961057.1"/>
    <property type="molecule type" value="Genomic_DNA"/>
</dbReference>
<dbReference type="Gene3D" id="1.20.5.780">
    <property type="entry name" value="Single helix bin"/>
    <property type="match status" value="1"/>
</dbReference>
<accession>A0A841CYJ0</accession>
<keyword evidence="1" id="KW-0678">Repressor</keyword>
<dbReference type="GO" id="GO:0003677">
    <property type="term" value="F:DNA binding"/>
    <property type="evidence" value="ECO:0007669"/>
    <property type="project" value="UniProtKB-KW"/>
</dbReference>
<reference evidence="7 8" key="1">
    <citation type="submission" date="2020-08" db="EMBL/GenBank/DDBJ databases">
        <title>Genomic Encyclopedia of Type Strains, Phase III (KMG-III): the genomes of soil and plant-associated and newly described type strains.</title>
        <authorList>
            <person name="Whitman W."/>
        </authorList>
    </citation>
    <scope>NUCLEOTIDE SEQUENCE [LARGE SCALE GENOMIC DNA]</scope>
    <source>
        <strain evidence="7 8">CECT 3303</strain>
    </source>
</reference>
<evidence type="ECO:0000313" key="7">
    <source>
        <dbReference type="EMBL" id="MBB5961057.1"/>
    </source>
</evidence>
<dbReference type="Proteomes" id="UP000562352">
    <property type="component" value="Unassembled WGS sequence"/>
</dbReference>
<proteinExistence type="inferred from homology"/>
<evidence type="ECO:0000256" key="3">
    <source>
        <dbReference type="ARBA" id="ARBA00023015"/>
    </source>
</evidence>
<dbReference type="PANTHER" id="PTHR35401">
    <property type="entry name" value="COPG FAMILY HELIX-TURN-HELIX PROTEIN-RELATED-RELATED"/>
    <property type="match status" value="1"/>
</dbReference>
<evidence type="ECO:0000256" key="6">
    <source>
        <dbReference type="ARBA" id="ARBA00049988"/>
    </source>
</evidence>
<evidence type="ECO:0000313" key="8">
    <source>
        <dbReference type="Proteomes" id="UP000562352"/>
    </source>
</evidence>
<organism evidence="7 8">
    <name type="scientific">Planomonospora venezuelensis</name>
    <dbReference type="NCBI Taxonomy" id="1999"/>
    <lineage>
        <taxon>Bacteria</taxon>
        <taxon>Bacillati</taxon>
        <taxon>Actinomycetota</taxon>
        <taxon>Actinomycetes</taxon>
        <taxon>Streptosporangiales</taxon>
        <taxon>Streptosporangiaceae</taxon>
        <taxon>Planomonospora</taxon>
    </lineage>
</organism>
<keyword evidence="4" id="KW-0238">DNA-binding</keyword>
<dbReference type="InterPro" id="IPR014795">
    <property type="entry name" value="TacA_1-like"/>
</dbReference>
<dbReference type="RefSeq" id="WP_184937618.1">
    <property type="nucleotide sequence ID" value="NZ_BAAAWZ010000001.1"/>
</dbReference>
<evidence type="ECO:0000256" key="2">
    <source>
        <dbReference type="ARBA" id="ARBA00022649"/>
    </source>
</evidence>
<keyword evidence="5" id="KW-0804">Transcription</keyword>
<gene>
    <name evidence="7" type="ORF">FHS22_000295</name>
</gene>
<dbReference type="AlphaFoldDB" id="A0A841CYJ0"/>
<comment type="caution">
    <text evidence="7">The sequence shown here is derived from an EMBL/GenBank/DDBJ whole genome shotgun (WGS) entry which is preliminary data.</text>
</comment>
<evidence type="ECO:0000256" key="1">
    <source>
        <dbReference type="ARBA" id="ARBA00022491"/>
    </source>
</evidence>
<evidence type="ECO:0000256" key="5">
    <source>
        <dbReference type="ARBA" id="ARBA00023163"/>
    </source>
</evidence>
<evidence type="ECO:0000256" key="4">
    <source>
        <dbReference type="ARBA" id="ARBA00023125"/>
    </source>
</evidence>
<protein>
    <submittedName>
        <fullName evidence="7">Uncharacterized protein (DUF1778 family)</fullName>
    </submittedName>
</protein>